<feature type="coiled-coil region" evidence="1">
    <location>
        <begin position="65"/>
        <end position="106"/>
    </location>
</feature>
<reference evidence="3" key="2">
    <citation type="journal article" date="2021" name="Data Brief">
        <title>Draft genome sequence data of the facultative, thermophilic, xylanolytic bacterium Paenibacillus sp. strain DA-C8.</title>
        <authorList>
            <person name="Chhe C."/>
            <person name="Uke A."/>
            <person name="Baramee S."/>
            <person name="Ungkulpasvich U."/>
            <person name="Tachaapaikoon C."/>
            <person name="Pason P."/>
            <person name="Waeonukul R."/>
            <person name="Ratanakhanokchai K."/>
            <person name="Kosugi A."/>
        </authorList>
    </citation>
    <scope>NUCLEOTIDE SEQUENCE</scope>
    <source>
        <strain evidence="3">DA-C8</strain>
    </source>
</reference>
<sequence length="137" mass="15795">MVSYVHGSAALDERSRQQQRVIYREKKKKVYKRSVVTPQEKLLWMFGVIVCVVVAGTILFRYAQIYEINTRIQQMEQEIRRIELENSTLKLEVAKLQDNKRLLEISKELGYVPADSITEISLSSVESDVSIAMSGQE</sequence>
<keyword evidence="2" id="KW-0472">Membrane</keyword>
<organism evidence="3 4">
    <name type="scientific">Insulibacter thermoxylanivorax</name>
    <dbReference type="NCBI Taxonomy" id="2749268"/>
    <lineage>
        <taxon>Bacteria</taxon>
        <taxon>Bacillati</taxon>
        <taxon>Bacillota</taxon>
        <taxon>Bacilli</taxon>
        <taxon>Bacillales</taxon>
        <taxon>Paenibacillaceae</taxon>
        <taxon>Insulibacter</taxon>
    </lineage>
</organism>
<proteinExistence type="predicted"/>
<evidence type="ECO:0000256" key="2">
    <source>
        <dbReference type="SAM" id="Phobius"/>
    </source>
</evidence>
<dbReference type="Pfam" id="PF04977">
    <property type="entry name" value="DivIC"/>
    <property type="match status" value="1"/>
</dbReference>
<keyword evidence="1" id="KW-0175">Coiled coil</keyword>
<dbReference type="Proteomes" id="UP000654993">
    <property type="component" value="Unassembled WGS sequence"/>
</dbReference>
<evidence type="ECO:0000313" key="4">
    <source>
        <dbReference type="Proteomes" id="UP000654993"/>
    </source>
</evidence>
<dbReference type="EMBL" id="BMAQ01000005">
    <property type="protein sequence ID" value="GFR37463.1"/>
    <property type="molecule type" value="Genomic_DNA"/>
</dbReference>
<accession>A0A916VF45</accession>
<protein>
    <recommendedName>
        <fullName evidence="5">Cell division protein FtsL</fullName>
    </recommendedName>
</protein>
<gene>
    <name evidence="3" type="ORF">PRECH8_07590</name>
</gene>
<keyword evidence="2" id="KW-0812">Transmembrane</keyword>
<feature type="transmembrane region" description="Helical" evidence="2">
    <location>
        <begin position="42"/>
        <end position="63"/>
    </location>
</feature>
<dbReference type="AlphaFoldDB" id="A0A916VF45"/>
<dbReference type="InterPro" id="IPR007060">
    <property type="entry name" value="FtsL/DivIC"/>
</dbReference>
<evidence type="ECO:0008006" key="5">
    <source>
        <dbReference type="Google" id="ProtNLM"/>
    </source>
</evidence>
<reference evidence="3" key="1">
    <citation type="submission" date="2020-08" db="EMBL/GenBank/DDBJ databases">
        <authorList>
            <person name="Uke A."/>
            <person name="Chhe C."/>
            <person name="Baramee S."/>
            <person name="Kosugi A."/>
        </authorList>
    </citation>
    <scope>NUCLEOTIDE SEQUENCE</scope>
    <source>
        <strain evidence="3">DA-C8</strain>
    </source>
</reference>
<name>A0A916VF45_9BACL</name>
<keyword evidence="4" id="KW-1185">Reference proteome</keyword>
<evidence type="ECO:0000256" key="1">
    <source>
        <dbReference type="SAM" id="Coils"/>
    </source>
</evidence>
<keyword evidence="2" id="KW-1133">Transmembrane helix</keyword>
<evidence type="ECO:0000313" key="3">
    <source>
        <dbReference type="EMBL" id="GFR37463.1"/>
    </source>
</evidence>
<comment type="caution">
    <text evidence="3">The sequence shown here is derived from an EMBL/GenBank/DDBJ whole genome shotgun (WGS) entry which is preliminary data.</text>
</comment>
<dbReference type="RefSeq" id="WP_200965743.1">
    <property type="nucleotide sequence ID" value="NZ_BMAQ01000005.1"/>
</dbReference>